<sequence>MSDKNWKNEAISIDVHDVVRYNTGYLAILKFNAKGTTWYVPLPAERSAIDASLKGQKLVQQISR</sequence>
<accession>A0A8S5MEF0</accession>
<dbReference type="EMBL" id="BK014884">
    <property type="protein sequence ID" value="DAD80552.1"/>
    <property type="molecule type" value="Genomic_DNA"/>
</dbReference>
<protein>
    <submittedName>
        <fullName evidence="1">Uncharacterized protein</fullName>
    </submittedName>
</protein>
<proteinExistence type="predicted"/>
<reference evidence="1" key="1">
    <citation type="journal article" date="2021" name="Proc. Natl. Acad. Sci. U.S.A.">
        <title>A Catalog of Tens of Thousands of Viruses from Human Metagenomes Reveals Hidden Associations with Chronic Diseases.</title>
        <authorList>
            <person name="Tisza M.J."/>
            <person name="Buck C.B."/>
        </authorList>
    </citation>
    <scope>NUCLEOTIDE SEQUENCE</scope>
    <source>
        <strain evidence="1">CtYh54</strain>
    </source>
</reference>
<evidence type="ECO:0000313" key="1">
    <source>
        <dbReference type="EMBL" id="DAD80552.1"/>
    </source>
</evidence>
<organism evidence="1">
    <name type="scientific">Siphoviridae sp. ctYh54</name>
    <dbReference type="NCBI Taxonomy" id="2826379"/>
    <lineage>
        <taxon>Viruses</taxon>
        <taxon>Duplodnaviria</taxon>
        <taxon>Heunggongvirae</taxon>
        <taxon>Uroviricota</taxon>
        <taxon>Caudoviricetes</taxon>
    </lineage>
</organism>
<name>A0A8S5MEF0_9CAUD</name>